<evidence type="ECO:0000256" key="9">
    <source>
        <dbReference type="ARBA" id="ARBA00023157"/>
    </source>
</evidence>
<comment type="catalytic activity">
    <reaction evidence="11">
        <text>[ThiS sulfur-carrier protein]-C-terminal Gly-Gly-AMP + S-sulfanyl-L-cysteinyl-[cysteine desulfurase] + AH2 = [ThiS sulfur-carrier protein]-C-terminal-Gly-aminoethanethioate + L-cysteinyl-[cysteine desulfurase] + A + AMP + 2 H(+)</text>
        <dbReference type="Rhea" id="RHEA:43340"/>
        <dbReference type="Rhea" id="RHEA-COMP:12157"/>
        <dbReference type="Rhea" id="RHEA-COMP:12158"/>
        <dbReference type="Rhea" id="RHEA-COMP:12910"/>
        <dbReference type="Rhea" id="RHEA-COMP:19908"/>
        <dbReference type="ChEBI" id="CHEBI:13193"/>
        <dbReference type="ChEBI" id="CHEBI:15378"/>
        <dbReference type="ChEBI" id="CHEBI:17499"/>
        <dbReference type="ChEBI" id="CHEBI:29950"/>
        <dbReference type="ChEBI" id="CHEBI:61963"/>
        <dbReference type="ChEBI" id="CHEBI:90618"/>
        <dbReference type="ChEBI" id="CHEBI:232372"/>
        <dbReference type="ChEBI" id="CHEBI:456215"/>
    </reaction>
</comment>
<evidence type="ECO:0000313" key="16">
    <source>
        <dbReference type="Proteomes" id="UP000657075"/>
    </source>
</evidence>
<comment type="catalytic activity">
    <reaction evidence="11">
        <text>[ThiI sulfur-carrier protein]-S-sulfanyl-L-cysteine + a uridine in tRNA + 2 reduced [2Fe-2S]-[ferredoxin] + ATP + H(+) = [ThiI sulfur-carrier protein]-L-cysteine + a 4-thiouridine in tRNA + 2 oxidized [2Fe-2S]-[ferredoxin] + AMP + diphosphate</text>
        <dbReference type="Rhea" id="RHEA:24176"/>
        <dbReference type="Rhea" id="RHEA-COMP:10000"/>
        <dbReference type="Rhea" id="RHEA-COMP:10001"/>
        <dbReference type="Rhea" id="RHEA-COMP:13337"/>
        <dbReference type="Rhea" id="RHEA-COMP:13338"/>
        <dbReference type="Rhea" id="RHEA-COMP:13339"/>
        <dbReference type="Rhea" id="RHEA-COMP:13340"/>
        <dbReference type="ChEBI" id="CHEBI:15378"/>
        <dbReference type="ChEBI" id="CHEBI:29950"/>
        <dbReference type="ChEBI" id="CHEBI:30616"/>
        <dbReference type="ChEBI" id="CHEBI:33019"/>
        <dbReference type="ChEBI" id="CHEBI:33737"/>
        <dbReference type="ChEBI" id="CHEBI:33738"/>
        <dbReference type="ChEBI" id="CHEBI:61963"/>
        <dbReference type="ChEBI" id="CHEBI:65315"/>
        <dbReference type="ChEBI" id="CHEBI:136798"/>
        <dbReference type="ChEBI" id="CHEBI:456215"/>
        <dbReference type="EC" id="2.8.1.4"/>
    </reaction>
</comment>
<organism evidence="15 16">
    <name type="scientific">Vulcanisaeta souniana JCM 11219</name>
    <dbReference type="NCBI Taxonomy" id="1293586"/>
    <lineage>
        <taxon>Archaea</taxon>
        <taxon>Thermoproteota</taxon>
        <taxon>Thermoprotei</taxon>
        <taxon>Thermoproteales</taxon>
        <taxon>Thermoproteaceae</taxon>
        <taxon>Vulcanisaeta</taxon>
    </lineage>
</organism>
<feature type="domain" description="Rhodanese" evidence="12">
    <location>
        <begin position="403"/>
        <end position="477"/>
    </location>
</feature>
<dbReference type="GO" id="GO:0009229">
    <property type="term" value="P:thiamine diphosphate biosynthetic process"/>
    <property type="evidence" value="ECO:0007669"/>
    <property type="project" value="UniProtKB-UniRule"/>
</dbReference>
<proteinExistence type="inferred from homology"/>
<sequence length="483" mass="53729">MALILVRYGEVAIKGPGTRSMMEGLLMHNVLSGLRSIGVDARIARSQGRLFVEVPDDKVKGGINVISRVFGVKSLSPVKAYVFKDINDIVGVAVNEWRDLVRGRRFAVRVHRVGSHNFTSLDVAKAVGAALKPFSAGVDLERPDIELFIEVRNDKAYLFTEVINGPGGLPLGSEGRLLALISGGFDSPVAAWFMMKRGSYVDALFCSLAYPIDVINFLRVSHELFNRWSIGYDPRLFIVDCSSLINEFRAKANPRMWSVLFKRILYEVASRVAKSIGALGLVTGESLGQVSSQTLHNLMAIEYGIDLPIYRPLIGLDKDDIVDYAKKIGTYGESMRTEEFCALFSERPRTKVSIDELNNELRKLDQGLINNLLNSVVTLRASSAVKVIDELMLGTGDLEIDHVPDNAVIIDLRSRDEYETWHYPGALNVNIDKLVNTVESLGRNKTYVLYCSRGLSSRWGALELRRLGFRAFSIDINRLRGSP</sequence>
<evidence type="ECO:0000256" key="4">
    <source>
        <dbReference type="ARBA" id="ARBA00022679"/>
    </source>
</evidence>
<dbReference type="SUPFAM" id="SSF52402">
    <property type="entry name" value="Adenine nucleotide alpha hydrolases-like"/>
    <property type="match status" value="1"/>
</dbReference>
<dbReference type="Proteomes" id="UP001060771">
    <property type="component" value="Chromosome"/>
</dbReference>
<dbReference type="GO" id="GO:0140741">
    <property type="term" value="F:tRNA-uracil-4 sulfurtransferase activity"/>
    <property type="evidence" value="ECO:0007669"/>
    <property type="project" value="UniProtKB-EC"/>
</dbReference>
<dbReference type="InterPro" id="IPR004114">
    <property type="entry name" value="THUMP_dom"/>
</dbReference>
<dbReference type="CDD" id="cd11716">
    <property type="entry name" value="THUMP_ThiI"/>
    <property type="match status" value="1"/>
</dbReference>
<dbReference type="InterPro" id="IPR001763">
    <property type="entry name" value="Rhodanese-like_dom"/>
</dbReference>
<dbReference type="InterPro" id="IPR003720">
    <property type="entry name" value="tRNA_STrfase"/>
</dbReference>
<protein>
    <recommendedName>
        <fullName evidence="11">tRNA sulfurtransferase</fullName>
        <ecNumber evidence="11">2.8.1.4</ecNumber>
    </recommendedName>
    <alternativeName>
        <fullName evidence="11">Sulfur carrier protein ThiS sulfurtransferase</fullName>
    </alternativeName>
    <alternativeName>
        <fullName evidence="11">Thiamine biosynthesis protein ThiI</fullName>
    </alternativeName>
    <alternativeName>
        <fullName evidence="11">tRNA 4-thiouridine synthase</fullName>
    </alternativeName>
</protein>
<dbReference type="NCBIfam" id="TIGR00342">
    <property type="entry name" value="tRNA uracil 4-sulfurtransferase ThiI"/>
    <property type="match status" value="1"/>
</dbReference>
<dbReference type="Pfam" id="PF22025">
    <property type="entry name" value="ThiI_fer"/>
    <property type="match status" value="1"/>
</dbReference>
<dbReference type="PANTHER" id="PTHR43209:SF1">
    <property type="entry name" value="TRNA SULFURTRANSFERASE"/>
    <property type="match status" value="1"/>
</dbReference>
<dbReference type="InterPro" id="IPR049962">
    <property type="entry name" value="THUMP_ThiI"/>
</dbReference>
<feature type="binding site" evidence="11">
    <location>
        <position position="284"/>
    </location>
    <ligand>
        <name>ATP</name>
        <dbReference type="ChEBI" id="CHEBI:30616"/>
    </ligand>
</feature>
<dbReference type="GO" id="GO:0000049">
    <property type="term" value="F:tRNA binding"/>
    <property type="evidence" value="ECO:0007669"/>
    <property type="project" value="UniProtKB-UniRule"/>
</dbReference>
<dbReference type="EC" id="2.8.1.4" evidence="11"/>
<gene>
    <name evidence="11" type="primary">thiI</name>
    <name evidence="15" type="ORF">GCM10007112_05300</name>
    <name evidence="14" type="ORF">Vsou_07660</name>
</gene>
<dbReference type="InterPro" id="IPR049961">
    <property type="entry name" value="ThiI_N"/>
</dbReference>
<dbReference type="Gene3D" id="3.40.250.10">
    <property type="entry name" value="Rhodanese-like domain"/>
    <property type="match status" value="1"/>
</dbReference>
<dbReference type="GeneID" id="76206319"/>
<dbReference type="SMART" id="SM00981">
    <property type="entry name" value="THUMP"/>
    <property type="match status" value="1"/>
</dbReference>
<evidence type="ECO:0000313" key="14">
    <source>
        <dbReference type="EMBL" id="BDR91673.1"/>
    </source>
</evidence>
<dbReference type="InterPro" id="IPR054173">
    <property type="entry name" value="ThiI_fer"/>
</dbReference>
<name>A0A830ED81_9CREN</name>
<dbReference type="SUPFAM" id="SSF143437">
    <property type="entry name" value="THUMP domain-like"/>
    <property type="match status" value="1"/>
</dbReference>
<keyword evidence="9" id="KW-1015">Disulfide bond</keyword>
<dbReference type="Gene3D" id="3.30.2130.30">
    <property type="match status" value="1"/>
</dbReference>
<dbReference type="Proteomes" id="UP000657075">
    <property type="component" value="Unassembled WGS sequence"/>
</dbReference>
<reference evidence="15" key="2">
    <citation type="submission" date="2020-09" db="EMBL/GenBank/DDBJ databases">
        <authorList>
            <person name="Sun Q."/>
            <person name="Ohkuma M."/>
        </authorList>
    </citation>
    <scope>NUCLEOTIDE SEQUENCE</scope>
    <source>
        <strain evidence="15">JCM 11219</strain>
    </source>
</reference>
<feature type="binding site" evidence="11">
    <location>
        <position position="262"/>
    </location>
    <ligand>
        <name>ATP</name>
        <dbReference type="ChEBI" id="CHEBI:30616"/>
    </ligand>
</feature>
<dbReference type="EMBL" id="AP026830">
    <property type="protein sequence ID" value="BDR91673.1"/>
    <property type="molecule type" value="Genomic_DNA"/>
</dbReference>
<dbReference type="Gene3D" id="3.40.50.620">
    <property type="entry name" value="HUPs"/>
    <property type="match status" value="1"/>
</dbReference>
<evidence type="ECO:0000256" key="6">
    <source>
        <dbReference type="ARBA" id="ARBA00022840"/>
    </source>
</evidence>
<comment type="subcellular location">
    <subcellularLocation>
        <location evidence="1 11">Cytoplasm</location>
    </subcellularLocation>
</comment>
<accession>A0A830ED81</accession>
<dbReference type="Pfam" id="PF02568">
    <property type="entry name" value="ThiI"/>
    <property type="match status" value="1"/>
</dbReference>
<feature type="binding site" evidence="11">
    <location>
        <begin position="180"/>
        <end position="181"/>
    </location>
    <ligand>
        <name>ATP</name>
        <dbReference type="ChEBI" id="CHEBI:30616"/>
    </ligand>
</feature>
<dbReference type="InterPro" id="IPR014729">
    <property type="entry name" value="Rossmann-like_a/b/a_fold"/>
</dbReference>
<dbReference type="CDD" id="cd00158">
    <property type="entry name" value="RHOD"/>
    <property type="match status" value="1"/>
</dbReference>
<dbReference type="GO" id="GO:0004810">
    <property type="term" value="F:CCA tRNA nucleotidyltransferase activity"/>
    <property type="evidence" value="ECO:0007669"/>
    <property type="project" value="InterPro"/>
</dbReference>
<comment type="caution">
    <text evidence="11">Lacks conserved residue(s) required for the propagation of feature annotation.</text>
</comment>
<reference evidence="15" key="1">
    <citation type="journal article" date="2014" name="Int. J. Syst. Evol. Microbiol.">
        <title>Complete genome sequence of Corynebacterium casei LMG S-19264T (=DSM 44701T), isolated from a smear-ripened cheese.</title>
        <authorList>
            <consortium name="US DOE Joint Genome Institute (JGI-PGF)"/>
            <person name="Walter F."/>
            <person name="Albersmeier A."/>
            <person name="Kalinowski J."/>
            <person name="Ruckert C."/>
        </authorList>
    </citation>
    <scope>NUCLEOTIDE SEQUENCE</scope>
    <source>
        <strain evidence="15">JCM 11219</strain>
    </source>
</reference>
<comment type="function">
    <text evidence="11">Catalyzes the ATP-dependent transfer of a sulfur to tRNA to produce 4-thiouridine in position 8 of tRNAs, which functions as a near-UV photosensor. Also catalyzes the transfer of sulfur to the sulfur carrier protein ThiS, forming ThiS-thiocarboxylate. This is a step in the synthesis of thiazole, in the thiamine biosynthesis pathway. The sulfur is donated as persulfide by IscS.</text>
</comment>
<dbReference type="GO" id="GO:0052837">
    <property type="term" value="P:thiazole biosynthetic process"/>
    <property type="evidence" value="ECO:0007669"/>
    <property type="project" value="TreeGrafter"/>
</dbReference>
<comment type="similarity">
    <text evidence="11">Belongs to the ThiI family.</text>
</comment>
<feature type="domain" description="THUMP" evidence="13">
    <location>
        <begin position="60"/>
        <end position="162"/>
    </location>
</feature>
<dbReference type="InterPro" id="IPR036873">
    <property type="entry name" value="Rhodanese-like_dom_sf"/>
</dbReference>
<keyword evidence="17" id="KW-1185">Reference proteome</keyword>
<keyword evidence="6 11" id="KW-0067">ATP-binding</keyword>
<evidence type="ECO:0000313" key="17">
    <source>
        <dbReference type="Proteomes" id="UP001060771"/>
    </source>
</evidence>
<evidence type="ECO:0000256" key="5">
    <source>
        <dbReference type="ARBA" id="ARBA00022741"/>
    </source>
</evidence>
<reference evidence="14" key="4">
    <citation type="journal article" date="2023" name="Microbiol. Resour. Announc.">
        <title>Complete Genome Sequence of Vulcanisaeta souniana Strain IC-059, a Hyperthermophilic Archaeon Isolated from Hot Spring Water in Japan.</title>
        <authorList>
            <person name="Kato S."/>
            <person name="Itoh T."/>
            <person name="Wu L."/>
            <person name="Ma J."/>
            <person name="Ohkuma M."/>
        </authorList>
    </citation>
    <scope>NUCLEOTIDE SEQUENCE</scope>
    <source>
        <strain evidence="14">JCM 11219</strain>
    </source>
</reference>
<dbReference type="PROSITE" id="PS50206">
    <property type="entry name" value="RHODANESE_3"/>
    <property type="match status" value="1"/>
</dbReference>
<evidence type="ECO:0000256" key="7">
    <source>
        <dbReference type="ARBA" id="ARBA00022884"/>
    </source>
</evidence>
<dbReference type="InterPro" id="IPR020536">
    <property type="entry name" value="ThiI_AANH"/>
</dbReference>
<evidence type="ECO:0000256" key="3">
    <source>
        <dbReference type="ARBA" id="ARBA00022555"/>
    </source>
</evidence>
<dbReference type="GO" id="GO:0002937">
    <property type="term" value="P:tRNA 4-thiouridine biosynthesis"/>
    <property type="evidence" value="ECO:0007669"/>
    <property type="project" value="TreeGrafter"/>
</dbReference>
<reference evidence="17" key="3">
    <citation type="submission" date="2022-09" db="EMBL/GenBank/DDBJ databases">
        <title>Complete genome sequence of Vulcanisaeta souniana.</title>
        <authorList>
            <person name="Kato S."/>
            <person name="Itoh T."/>
            <person name="Ohkuma M."/>
        </authorList>
    </citation>
    <scope>NUCLEOTIDE SEQUENCE [LARGE SCALE GENOMIC DNA]</scope>
    <source>
        <strain evidence="17">JCM 11219</strain>
    </source>
</reference>
<keyword evidence="7 11" id="KW-0694">RNA-binding</keyword>
<dbReference type="GO" id="GO:0009228">
    <property type="term" value="P:thiamine biosynthetic process"/>
    <property type="evidence" value="ECO:0007669"/>
    <property type="project" value="UniProtKB-KW"/>
</dbReference>
<keyword evidence="10" id="KW-0676">Redox-active center</keyword>
<dbReference type="OrthoDB" id="372227at2157"/>
<keyword evidence="2 11" id="KW-0963">Cytoplasm</keyword>
<evidence type="ECO:0000256" key="8">
    <source>
        <dbReference type="ARBA" id="ARBA00022977"/>
    </source>
</evidence>
<keyword evidence="3 11" id="KW-0820">tRNA-binding</keyword>
<keyword evidence="8 11" id="KW-0784">Thiamine biosynthesis</keyword>
<dbReference type="SUPFAM" id="SSF52821">
    <property type="entry name" value="Rhodanese/Cell cycle control phosphatase"/>
    <property type="match status" value="1"/>
</dbReference>
<dbReference type="HAMAP" id="MF_00021">
    <property type="entry name" value="ThiI"/>
    <property type="match status" value="1"/>
</dbReference>
<dbReference type="PROSITE" id="PS51165">
    <property type="entry name" value="THUMP"/>
    <property type="match status" value="1"/>
</dbReference>
<feature type="active site" description="Cysteine persulfide intermediate" evidence="11">
    <location>
        <position position="451"/>
    </location>
</feature>
<keyword evidence="5 11" id="KW-0547">Nucleotide-binding</keyword>
<evidence type="ECO:0000256" key="1">
    <source>
        <dbReference type="ARBA" id="ARBA00004496"/>
    </source>
</evidence>
<dbReference type="RefSeq" id="WP_188602541.1">
    <property type="nucleotide sequence ID" value="NZ_AP026830.1"/>
</dbReference>
<evidence type="ECO:0000256" key="11">
    <source>
        <dbReference type="HAMAP-Rule" id="MF_00021"/>
    </source>
</evidence>
<dbReference type="EMBL" id="BMNM01000001">
    <property type="protein sequence ID" value="GGI71420.1"/>
    <property type="molecule type" value="Genomic_DNA"/>
</dbReference>
<feature type="binding site" evidence="11">
    <location>
        <position position="293"/>
    </location>
    <ligand>
        <name>ATP</name>
        <dbReference type="ChEBI" id="CHEBI:30616"/>
    </ligand>
</feature>
<dbReference type="AlphaFoldDB" id="A0A830ED81"/>
<evidence type="ECO:0000256" key="2">
    <source>
        <dbReference type="ARBA" id="ARBA00022490"/>
    </source>
</evidence>
<evidence type="ECO:0000259" key="13">
    <source>
        <dbReference type="PROSITE" id="PS51165"/>
    </source>
</evidence>
<evidence type="ECO:0000256" key="10">
    <source>
        <dbReference type="ARBA" id="ARBA00023284"/>
    </source>
</evidence>
<evidence type="ECO:0000313" key="15">
    <source>
        <dbReference type="EMBL" id="GGI71420.1"/>
    </source>
</evidence>
<dbReference type="GO" id="GO:0005524">
    <property type="term" value="F:ATP binding"/>
    <property type="evidence" value="ECO:0007669"/>
    <property type="project" value="UniProtKB-UniRule"/>
</dbReference>
<comment type="pathway">
    <text evidence="11">Cofactor biosynthesis; thiamine diphosphate biosynthesis.</text>
</comment>
<dbReference type="UniPathway" id="UPA00060"/>
<evidence type="ECO:0000259" key="12">
    <source>
        <dbReference type="PROSITE" id="PS50206"/>
    </source>
</evidence>
<dbReference type="GO" id="GO:0005829">
    <property type="term" value="C:cytosol"/>
    <property type="evidence" value="ECO:0007669"/>
    <property type="project" value="TreeGrafter"/>
</dbReference>
<dbReference type="PANTHER" id="PTHR43209">
    <property type="entry name" value="TRNA SULFURTRANSFERASE"/>
    <property type="match status" value="1"/>
</dbReference>
<dbReference type="SMART" id="SM00450">
    <property type="entry name" value="RHOD"/>
    <property type="match status" value="1"/>
</dbReference>
<dbReference type="Pfam" id="PF00581">
    <property type="entry name" value="Rhodanese"/>
    <property type="match status" value="1"/>
</dbReference>
<dbReference type="InterPro" id="IPR050102">
    <property type="entry name" value="tRNA_sulfurtransferase_ThiI"/>
</dbReference>
<keyword evidence="4 11" id="KW-0808">Transferase</keyword>
<dbReference type="Pfam" id="PF02926">
    <property type="entry name" value="THUMP"/>
    <property type="match status" value="1"/>
</dbReference>